<keyword evidence="10 20" id="KW-0732">Signal</keyword>
<dbReference type="InterPro" id="IPR032675">
    <property type="entry name" value="LRR_dom_sf"/>
</dbReference>
<dbReference type="SUPFAM" id="SSF52058">
    <property type="entry name" value="L domain-like"/>
    <property type="match status" value="2"/>
</dbReference>
<evidence type="ECO:0000256" key="11">
    <source>
        <dbReference type="ARBA" id="ARBA00022737"/>
    </source>
</evidence>
<feature type="transmembrane region" description="Helical" evidence="19">
    <location>
        <begin position="882"/>
        <end position="905"/>
    </location>
</feature>
<dbReference type="EMBL" id="QJKJ01000403">
    <property type="protein sequence ID" value="RDY12805.1"/>
    <property type="molecule type" value="Genomic_DNA"/>
</dbReference>
<dbReference type="InterPro" id="IPR046956">
    <property type="entry name" value="RLP23-like"/>
</dbReference>
<dbReference type="GO" id="GO:0016301">
    <property type="term" value="F:kinase activity"/>
    <property type="evidence" value="ECO:0007669"/>
    <property type="project" value="UniProtKB-KW"/>
</dbReference>
<proteinExistence type="inferred from homology"/>
<dbReference type="GO" id="GO:0099402">
    <property type="term" value="P:plant organ development"/>
    <property type="evidence" value="ECO:0007669"/>
    <property type="project" value="UniProtKB-ARBA"/>
</dbReference>
<evidence type="ECO:0000256" key="20">
    <source>
        <dbReference type="SAM" id="SignalP"/>
    </source>
</evidence>
<dbReference type="PANTHER" id="PTHR48063:SF112">
    <property type="entry name" value="RECEPTOR LIKE PROTEIN 30-LIKE"/>
    <property type="match status" value="1"/>
</dbReference>
<evidence type="ECO:0000256" key="17">
    <source>
        <dbReference type="ARBA" id="ARBA00023180"/>
    </source>
</evidence>
<gene>
    <name evidence="23" type="primary">GSO2</name>
    <name evidence="23" type="ORF">CR513_02362</name>
</gene>
<dbReference type="Gene3D" id="3.80.10.10">
    <property type="entry name" value="Ribonuclease Inhibitor"/>
    <property type="match status" value="4"/>
</dbReference>
<keyword evidence="7" id="KW-0964">Secreted</keyword>
<keyword evidence="11" id="KW-0677">Repeat</keyword>
<evidence type="ECO:0000256" key="12">
    <source>
        <dbReference type="ARBA" id="ARBA00022821"/>
    </source>
</evidence>
<dbReference type="SMART" id="SM00365">
    <property type="entry name" value="LRR_SD22"/>
    <property type="match status" value="5"/>
</dbReference>
<keyword evidence="17" id="KW-0325">Glycoprotein</keyword>
<dbReference type="FunFam" id="3.80.10.10:FF:000095">
    <property type="entry name" value="LRR receptor-like serine/threonine-protein kinase GSO1"/>
    <property type="match status" value="1"/>
</dbReference>
<dbReference type="Proteomes" id="UP000257109">
    <property type="component" value="Unassembled WGS sequence"/>
</dbReference>
<comment type="similarity">
    <text evidence="18">Belongs to the polygalacturonase-inhibiting protein family.</text>
</comment>
<evidence type="ECO:0000256" key="15">
    <source>
        <dbReference type="ARBA" id="ARBA00023157"/>
    </source>
</evidence>
<evidence type="ECO:0000256" key="10">
    <source>
        <dbReference type="ARBA" id="ARBA00022729"/>
    </source>
</evidence>
<evidence type="ECO:0000313" key="24">
    <source>
        <dbReference type="Proteomes" id="UP000257109"/>
    </source>
</evidence>
<comment type="similarity">
    <text evidence="4">Belongs to the RLP family.</text>
</comment>
<evidence type="ECO:0000256" key="18">
    <source>
        <dbReference type="ARBA" id="ARBA00038043"/>
    </source>
</evidence>
<keyword evidence="13 19" id="KW-1133">Transmembrane helix</keyword>
<dbReference type="GO" id="GO:0005886">
    <property type="term" value="C:plasma membrane"/>
    <property type="evidence" value="ECO:0007669"/>
    <property type="project" value="UniProtKB-SubCell"/>
</dbReference>
<evidence type="ECO:0000256" key="9">
    <source>
        <dbReference type="ARBA" id="ARBA00022692"/>
    </source>
</evidence>
<feature type="domain" description="Disease resistance R13L4/SHOC-2-like LRR" evidence="22">
    <location>
        <begin position="87"/>
        <end position="315"/>
    </location>
</feature>
<dbReference type="Pfam" id="PF08263">
    <property type="entry name" value="LRRNT_2"/>
    <property type="match status" value="1"/>
</dbReference>
<dbReference type="GO" id="GO:0009653">
    <property type="term" value="P:anatomical structure morphogenesis"/>
    <property type="evidence" value="ECO:0007669"/>
    <property type="project" value="UniProtKB-ARBA"/>
</dbReference>
<keyword evidence="12" id="KW-0611">Plant defense</keyword>
<dbReference type="Pfam" id="PF13855">
    <property type="entry name" value="LRR_8"/>
    <property type="match status" value="1"/>
</dbReference>
<dbReference type="AlphaFoldDB" id="A0A371ICS7"/>
<keyword evidence="8" id="KW-0433">Leucine-rich repeat</keyword>
<dbReference type="InterPro" id="IPR001611">
    <property type="entry name" value="Leu-rich_rpt"/>
</dbReference>
<evidence type="ECO:0000256" key="5">
    <source>
        <dbReference type="ARBA" id="ARBA00022475"/>
    </source>
</evidence>
<dbReference type="InterPro" id="IPR013210">
    <property type="entry name" value="LRR_N_plant-typ"/>
</dbReference>
<evidence type="ECO:0000256" key="1">
    <source>
        <dbReference type="ARBA" id="ARBA00004170"/>
    </source>
</evidence>
<organism evidence="23 24">
    <name type="scientific">Mucuna pruriens</name>
    <name type="common">Velvet bean</name>
    <name type="synonym">Dolichos pruriens</name>
    <dbReference type="NCBI Taxonomy" id="157652"/>
    <lineage>
        <taxon>Eukaryota</taxon>
        <taxon>Viridiplantae</taxon>
        <taxon>Streptophyta</taxon>
        <taxon>Embryophyta</taxon>
        <taxon>Tracheophyta</taxon>
        <taxon>Spermatophyta</taxon>
        <taxon>Magnoliopsida</taxon>
        <taxon>eudicotyledons</taxon>
        <taxon>Gunneridae</taxon>
        <taxon>Pentapetalae</taxon>
        <taxon>rosids</taxon>
        <taxon>fabids</taxon>
        <taxon>Fabales</taxon>
        <taxon>Fabaceae</taxon>
        <taxon>Papilionoideae</taxon>
        <taxon>50 kb inversion clade</taxon>
        <taxon>NPAAA clade</taxon>
        <taxon>indigoferoid/millettioid clade</taxon>
        <taxon>Phaseoleae</taxon>
        <taxon>Mucuna</taxon>
    </lineage>
</organism>
<feature type="domain" description="Leucine-rich repeat-containing N-terminal plant-type" evidence="21">
    <location>
        <begin position="29"/>
        <end position="63"/>
    </location>
</feature>
<dbReference type="SMART" id="SM00369">
    <property type="entry name" value="LRR_TYP"/>
    <property type="match status" value="12"/>
</dbReference>
<dbReference type="STRING" id="157652.A0A371ICS7"/>
<dbReference type="SUPFAM" id="SSF52047">
    <property type="entry name" value="RNI-like"/>
    <property type="match status" value="1"/>
</dbReference>
<dbReference type="OrthoDB" id="1060944at2759"/>
<keyword evidence="6" id="KW-0134">Cell wall</keyword>
<dbReference type="InterPro" id="IPR003591">
    <property type="entry name" value="Leu-rich_rpt_typical-subtyp"/>
</dbReference>
<evidence type="ECO:0000256" key="4">
    <source>
        <dbReference type="ARBA" id="ARBA00009592"/>
    </source>
</evidence>
<sequence>MRAGSNVVFLISLLFLSAPQLCSGHTMEEQQALEELKESFSNRSMFVSWEGNDHCQWEGVGCDGITGHVVKLVLHWQKTCSCRHMFICTCTSQRANGVHPSILELKHLNYLELTGITFEGGPIPAFLASMQQLTYLNLSYCDFTKVPHQLGNLSNLHVLDVSGNPLDVDDVAWLSKLESLKHLAINGVYLGKAYNLLQVLDMLPFLFQVEFSGCDLTNMHFPSDHVSSTFLTNVQVLNLAQNLLSSPIPDAFMNLSSIRDLNLGYNNLTSLPYWLVNLDSLVNLNLSGNPFKMVEASVLSILTNMCYLRSLDLSSSMPIFGGSGLGHGNYSRCGRYDLEVLMLRGSGIRDSLPRWFGQLSKLKILDLAMNLFYGPIPSSFGNLLALTTLDLSDNQLHGSIPTTFGGLSSLGVLDLSNNHLNGSIPESIGQLGNLATLRVANNSLTGIISEIHLGNLSNLIELQIGFNNLDVKTESNWTPPFKHLQVLGMAYNNVTHFPPWLQTQEQLVTLDINNNQMSGYIPTEFGHHLPNLYRLNLRSNLIEGSIPDSFCKMESLFILDLSENRFSGRIPNCWGKQFFSVLNLASNKLYGTIPSSFRNLTVGWLNLSNNSLHGEPFQALQSNEWLQILDLGENHFTGKIPSWWAALTILENLRLRQNLFSGDIPTSLCQFYNLKILDLAHNNLSGSIPPCIGDLRGMMLNGVEAPPAFTFDANEWEKEHLKQVLKGNEYDYTKKYVSPYLVNLDLSSNSLMGSIPDHLTSLSGLIGLNLSHNHLSGKIPRNIEKMKSLESLDFSNNNLSGPIPTDMSIMDNLGFLNLSYNNLSGPIPKNDHFLTFDNRSFAGNPHLFGGPLTNNSTIGDRVPTTNSVGNEDSDNSDKKEKVLFYFVIVLGFITGFWAFFGTLLLKRGWRYAYFRYVDGVLDNMYVAIMSHDLNSMTIDELQSSLLVDEQQMNGHNSHEEQALKVAQDEASTGRGWEEMFFKVELHEEEVEDYPSLSPQLKFANIVSKGNIKEILFHNKGIQRQLTTSYSHSKMAYLRRKIKSL</sequence>
<feature type="domain" description="Disease resistance R13L4/SHOC-2-like LRR" evidence="22">
    <location>
        <begin position="341"/>
        <end position="582"/>
    </location>
</feature>
<protein>
    <submittedName>
        <fullName evidence="23">LRR receptor-like serine/threonine-protein kinase GSO2</fullName>
    </submittedName>
</protein>
<evidence type="ECO:0000259" key="22">
    <source>
        <dbReference type="Pfam" id="PF23598"/>
    </source>
</evidence>
<dbReference type="InterPro" id="IPR055414">
    <property type="entry name" value="LRR_R13L4/SHOC2-like"/>
</dbReference>
<evidence type="ECO:0000256" key="19">
    <source>
        <dbReference type="SAM" id="Phobius"/>
    </source>
</evidence>
<dbReference type="Pfam" id="PF00560">
    <property type="entry name" value="LRR_1"/>
    <property type="match status" value="2"/>
</dbReference>
<accession>A0A371ICS7</accession>
<evidence type="ECO:0000256" key="7">
    <source>
        <dbReference type="ARBA" id="ARBA00022525"/>
    </source>
</evidence>
<feature type="chain" id="PRO_5016706017" evidence="20">
    <location>
        <begin position="25"/>
        <end position="1044"/>
    </location>
</feature>
<feature type="non-terminal residue" evidence="23">
    <location>
        <position position="1"/>
    </location>
</feature>
<feature type="signal peptide" evidence="20">
    <location>
        <begin position="1"/>
        <end position="24"/>
    </location>
</feature>
<dbReference type="PRINTS" id="PR00019">
    <property type="entry name" value="LEURICHRPT"/>
</dbReference>
<evidence type="ECO:0000313" key="23">
    <source>
        <dbReference type="EMBL" id="RDY12805.1"/>
    </source>
</evidence>
<comment type="subcellular location">
    <subcellularLocation>
        <location evidence="3">Cell membrane</location>
        <topology evidence="3">Single-pass type I membrane protein</topology>
    </subcellularLocation>
    <subcellularLocation>
        <location evidence="1">Membrane</location>
        <topology evidence="1">Peripheral membrane protein</topology>
    </subcellularLocation>
    <subcellularLocation>
        <location evidence="2">Secreted</location>
        <location evidence="2">Cell wall</location>
    </subcellularLocation>
</comment>
<dbReference type="Pfam" id="PF23598">
    <property type="entry name" value="LRR_14"/>
    <property type="match status" value="2"/>
</dbReference>
<evidence type="ECO:0000256" key="3">
    <source>
        <dbReference type="ARBA" id="ARBA00004251"/>
    </source>
</evidence>
<dbReference type="PANTHER" id="PTHR48063">
    <property type="entry name" value="LRR RECEPTOR-LIKE KINASE"/>
    <property type="match status" value="1"/>
</dbReference>
<evidence type="ECO:0000259" key="21">
    <source>
        <dbReference type="Pfam" id="PF08263"/>
    </source>
</evidence>
<evidence type="ECO:0000256" key="6">
    <source>
        <dbReference type="ARBA" id="ARBA00022512"/>
    </source>
</evidence>
<evidence type="ECO:0000256" key="16">
    <source>
        <dbReference type="ARBA" id="ARBA00023170"/>
    </source>
</evidence>
<keyword evidence="16" id="KW-0675">Receptor</keyword>
<dbReference type="FunFam" id="3.80.10.10:FF:000111">
    <property type="entry name" value="LRR receptor-like serine/threonine-protein kinase ERECTA"/>
    <property type="match status" value="1"/>
</dbReference>
<comment type="caution">
    <text evidence="23">The sequence shown here is derived from an EMBL/GenBank/DDBJ whole genome shotgun (WGS) entry which is preliminary data.</text>
</comment>
<keyword evidence="14 19" id="KW-0472">Membrane</keyword>
<evidence type="ECO:0000256" key="8">
    <source>
        <dbReference type="ARBA" id="ARBA00022614"/>
    </source>
</evidence>
<dbReference type="GO" id="GO:0006952">
    <property type="term" value="P:defense response"/>
    <property type="evidence" value="ECO:0007669"/>
    <property type="project" value="UniProtKB-KW"/>
</dbReference>
<evidence type="ECO:0000256" key="13">
    <source>
        <dbReference type="ARBA" id="ARBA00022989"/>
    </source>
</evidence>
<name>A0A371ICS7_MUCPR</name>
<evidence type="ECO:0000256" key="2">
    <source>
        <dbReference type="ARBA" id="ARBA00004191"/>
    </source>
</evidence>
<keyword evidence="24" id="KW-1185">Reference proteome</keyword>
<reference evidence="23" key="1">
    <citation type="submission" date="2018-05" db="EMBL/GenBank/DDBJ databases">
        <title>Draft genome of Mucuna pruriens seed.</title>
        <authorList>
            <person name="Nnadi N.E."/>
            <person name="Vos R."/>
            <person name="Hasami M.H."/>
            <person name="Devisetty U.K."/>
            <person name="Aguiy J.C."/>
        </authorList>
    </citation>
    <scope>NUCLEOTIDE SEQUENCE [LARGE SCALE GENOMIC DNA]</scope>
    <source>
        <strain evidence="23">JCA_2017</strain>
    </source>
</reference>
<keyword evidence="15" id="KW-1015">Disulfide bond</keyword>
<evidence type="ECO:0000256" key="14">
    <source>
        <dbReference type="ARBA" id="ARBA00023136"/>
    </source>
</evidence>
<keyword evidence="5" id="KW-1003">Cell membrane</keyword>
<keyword evidence="9 19" id="KW-0812">Transmembrane</keyword>
<dbReference type="FunFam" id="3.80.10.10:FF:000400">
    <property type="entry name" value="Nuclear pore complex protein NUP107"/>
    <property type="match status" value="1"/>
</dbReference>